<dbReference type="PROSITE" id="PS50240">
    <property type="entry name" value="TRYPSIN_DOM"/>
    <property type="match status" value="1"/>
</dbReference>
<sequence length="337" mass="37672">MRSICWFLSAFLCSVFGGGPLTPEENSWVQRTCGLPKPSRRLVKRIIGGDFAPLLPYAVQLKYYGSYCEGTLISPRHVLTASHCVYNTTTCPENSFKGSLSHPRVLSLTELNQLTFTESYGWKATLGSTCSVDYCEYGQPRTSLKISRIYANSNYFSYGCHGHDIAIVELTRDIQEYEIPIPACVTPTQHGTPDHLVAFGRGKNSLAERNHDLRRLVYLQWVKLSPVKCHPKYPKDVICTDEIYRGSCRGDSGAGLMHRPQGRSTVVGITSFGQNCELVLENIELRSRLNRSPGASTDVRFYSEWICKAIGVCNGNSQNTDLTHYYGQDPVHVVDVL</sequence>
<keyword evidence="5" id="KW-1185">Reference proteome</keyword>
<dbReference type="GO" id="GO:0006508">
    <property type="term" value="P:proteolysis"/>
    <property type="evidence" value="ECO:0007669"/>
    <property type="project" value="InterPro"/>
</dbReference>
<dbReference type="InterPro" id="IPR001254">
    <property type="entry name" value="Trypsin_dom"/>
</dbReference>
<dbReference type="AlphaFoldDB" id="A0A4U5LNN6"/>
<feature type="chain" id="PRO_5020307631" description="Peptidase S1 domain-containing protein" evidence="2">
    <location>
        <begin position="18"/>
        <end position="337"/>
    </location>
</feature>
<dbReference type="Gene3D" id="2.40.10.10">
    <property type="entry name" value="Trypsin-like serine proteases"/>
    <property type="match status" value="1"/>
</dbReference>
<dbReference type="Proteomes" id="UP000298663">
    <property type="component" value="Unassembled WGS sequence"/>
</dbReference>
<keyword evidence="1" id="KW-1015">Disulfide bond</keyword>
<dbReference type="PRINTS" id="PR00722">
    <property type="entry name" value="CHYMOTRYPSIN"/>
</dbReference>
<evidence type="ECO:0000256" key="2">
    <source>
        <dbReference type="SAM" id="SignalP"/>
    </source>
</evidence>
<accession>A0A4U5LNN6</accession>
<dbReference type="GO" id="GO:0004252">
    <property type="term" value="F:serine-type endopeptidase activity"/>
    <property type="evidence" value="ECO:0007669"/>
    <property type="project" value="InterPro"/>
</dbReference>
<dbReference type="InterPro" id="IPR043504">
    <property type="entry name" value="Peptidase_S1_PA_chymotrypsin"/>
</dbReference>
<organism evidence="4 5">
    <name type="scientific">Steinernema carpocapsae</name>
    <name type="common">Entomopathogenic nematode</name>
    <dbReference type="NCBI Taxonomy" id="34508"/>
    <lineage>
        <taxon>Eukaryota</taxon>
        <taxon>Metazoa</taxon>
        <taxon>Ecdysozoa</taxon>
        <taxon>Nematoda</taxon>
        <taxon>Chromadorea</taxon>
        <taxon>Rhabditida</taxon>
        <taxon>Tylenchina</taxon>
        <taxon>Panagrolaimomorpha</taxon>
        <taxon>Strongyloidoidea</taxon>
        <taxon>Steinernematidae</taxon>
        <taxon>Steinernema</taxon>
    </lineage>
</organism>
<dbReference type="Pfam" id="PF03761">
    <property type="entry name" value="DUF316"/>
    <property type="match status" value="1"/>
</dbReference>
<dbReference type="SMART" id="SM00020">
    <property type="entry name" value="Tryp_SPc"/>
    <property type="match status" value="1"/>
</dbReference>
<dbReference type="Pfam" id="PF00089">
    <property type="entry name" value="Trypsin"/>
    <property type="match status" value="1"/>
</dbReference>
<comment type="caution">
    <text evidence="4">The sequence shown here is derived from an EMBL/GenBank/DDBJ whole genome shotgun (WGS) entry which is preliminary data.</text>
</comment>
<feature type="signal peptide" evidence="2">
    <location>
        <begin position="1"/>
        <end position="17"/>
    </location>
</feature>
<dbReference type="PANTHER" id="PTHR24253:SF153">
    <property type="entry name" value="SERINE PROTEASE HEPSIN"/>
    <property type="match status" value="1"/>
</dbReference>
<proteinExistence type="predicted"/>
<dbReference type="OrthoDB" id="7754674at2759"/>
<reference evidence="4 5" key="2">
    <citation type="journal article" date="2019" name="G3 (Bethesda)">
        <title>Hybrid Assembly of the Genome of the Entomopathogenic Nematode Steinernema carpocapsae Identifies the X-Chromosome.</title>
        <authorList>
            <person name="Serra L."/>
            <person name="Macchietto M."/>
            <person name="Macias-Munoz A."/>
            <person name="McGill C.J."/>
            <person name="Rodriguez I.M."/>
            <person name="Rodriguez B."/>
            <person name="Murad R."/>
            <person name="Mortazavi A."/>
        </authorList>
    </citation>
    <scope>NUCLEOTIDE SEQUENCE [LARGE SCALE GENOMIC DNA]</scope>
    <source>
        <strain evidence="4 5">ALL</strain>
    </source>
</reference>
<evidence type="ECO:0000313" key="5">
    <source>
        <dbReference type="Proteomes" id="UP000298663"/>
    </source>
</evidence>
<name>A0A4U5LNN6_STECR</name>
<dbReference type="EMBL" id="AZBU02000015">
    <property type="protein sequence ID" value="TKR57501.1"/>
    <property type="molecule type" value="Genomic_DNA"/>
</dbReference>
<dbReference type="InterPro" id="IPR001314">
    <property type="entry name" value="Peptidase_S1A"/>
</dbReference>
<evidence type="ECO:0000259" key="3">
    <source>
        <dbReference type="PROSITE" id="PS50240"/>
    </source>
</evidence>
<gene>
    <name evidence="4" type="ORF">L596_030755</name>
</gene>
<feature type="domain" description="Peptidase S1" evidence="3">
    <location>
        <begin position="46"/>
        <end position="311"/>
    </location>
</feature>
<dbReference type="PANTHER" id="PTHR24253">
    <property type="entry name" value="TRANSMEMBRANE PROTEASE SERINE"/>
    <property type="match status" value="1"/>
</dbReference>
<protein>
    <recommendedName>
        <fullName evidence="3">Peptidase S1 domain-containing protein</fullName>
    </recommendedName>
</protein>
<reference evidence="4 5" key="1">
    <citation type="journal article" date="2015" name="Genome Biol.">
        <title>Comparative genomics of Steinernema reveals deeply conserved gene regulatory networks.</title>
        <authorList>
            <person name="Dillman A.R."/>
            <person name="Macchietto M."/>
            <person name="Porter C.F."/>
            <person name="Rogers A."/>
            <person name="Williams B."/>
            <person name="Antoshechkin I."/>
            <person name="Lee M.M."/>
            <person name="Goodwin Z."/>
            <person name="Lu X."/>
            <person name="Lewis E.E."/>
            <person name="Goodrich-Blair H."/>
            <person name="Stock S.P."/>
            <person name="Adams B.J."/>
            <person name="Sternberg P.W."/>
            <person name="Mortazavi A."/>
        </authorList>
    </citation>
    <scope>NUCLEOTIDE SEQUENCE [LARGE SCALE GENOMIC DNA]</scope>
    <source>
        <strain evidence="4 5">ALL</strain>
    </source>
</reference>
<dbReference type="STRING" id="34508.A0A4U5LNN6"/>
<keyword evidence="2" id="KW-0732">Signal</keyword>
<dbReference type="SUPFAM" id="SSF50494">
    <property type="entry name" value="Trypsin-like serine proteases"/>
    <property type="match status" value="1"/>
</dbReference>
<dbReference type="InterPro" id="IPR018114">
    <property type="entry name" value="TRYPSIN_HIS"/>
</dbReference>
<evidence type="ECO:0000313" key="4">
    <source>
        <dbReference type="EMBL" id="TKR57501.1"/>
    </source>
</evidence>
<dbReference type="PROSITE" id="PS00134">
    <property type="entry name" value="TRYPSIN_HIS"/>
    <property type="match status" value="1"/>
</dbReference>
<dbReference type="InterPro" id="IPR005514">
    <property type="entry name" value="DUF316"/>
</dbReference>
<dbReference type="InterPro" id="IPR009003">
    <property type="entry name" value="Peptidase_S1_PA"/>
</dbReference>
<evidence type="ECO:0000256" key="1">
    <source>
        <dbReference type="ARBA" id="ARBA00023157"/>
    </source>
</evidence>